<proteinExistence type="predicted"/>
<dbReference type="GO" id="GO:0016787">
    <property type="term" value="F:hydrolase activity"/>
    <property type="evidence" value="ECO:0007669"/>
    <property type="project" value="UniProtKB-KW"/>
</dbReference>
<feature type="domain" description="AB hydrolase-1" evidence="1">
    <location>
        <begin position="32"/>
        <end position="275"/>
    </location>
</feature>
<sequence>MSEEDFRDVYYTAQDGLKLHARVYGEDNPGLPVVCLPGLTRNARDFHPLALFLATDAPKPRKVIVFDYRGRGLSDRDPDWRHYDVAIEAADITTGLAVLGVEHAAFIGTSRGGLIIMALSASRPALLKAVVLNDIGPVVEGDGLAQIRSYLQRAPKPATLKEAIEIQKTIHGDAFSALSDEDWERFTGALYRQDNGRLLADFDPKLVKPLKEIDLDRPLPELWPLFSGLTGIPLLAVRGENSRLLSMKTLGEMESRHSDIQSIIVPGQGHAPLLETGDLPEKISAFVDQAETAPRHSG</sequence>
<dbReference type="RefSeq" id="WP_317561099.1">
    <property type="nucleotide sequence ID" value="NZ_JAWLIP010000003.1"/>
</dbReference>
<dbReference type="InterPro" id="IPR029058">
    <property type="entry name" value="AB_hydrolase_fold"/>
</dbReference>
<name>A0ABU4AJR2_9HYPH</name>
<evidence type="ECO:0000313" key="2">
    <source>
        <dbReference type="EMBL" id="MDV6226479.1"/>
    </source>
</evidence>
<organism evidence="2 3">
    <name type="scientific">Nitratireductor aquimarinus</name>
    <dbReference type="NCBI Taxonomy" id="889300"/>
    <lineage>
        <taxon>Bacteria</taxon>
        <taxon>Pseudomonadati</taxon>
        <taxon>Pseudomonadota</taxon>
        <taxon>Alphaproteobacteria</taxon>
        <taxon>Hyphomicrobiales</taxon>
        <taxon>Phyllobacteriaceae</taxon>
        <taxon>Nitratireductor</taxon>
    </lineage>
</organism>
<dbReference type="PANTHER" id="PTHR43194:SF2">
    <property type="entry name" value="PEROXISOMAL MEMBRANE PROTEIN LPX1"/>
    <property type="match status" value="1"/>
</dbReference>
<dbReference type="Pfam" id="PF00561">
    <property type="entry name" value="Abhydrolase_1"/>
    <property type="match status" value="1"/>
</dbReference>
<gene>
    <name evidence="2" type="ORF">R2G56_09290</name>
</gene>
<dbReference type="SUPFAM" id="SSF53474">
    <property type="entry name" value="alpha/beta-Hydrolases"/>
    <property type="match status" value="1"/>
</dbReference>
<dbReference type="PANTHER" id="PTHR43194">
    <property type="entry name" value="HYDROLASE ALPHA/BETA FOLD FAMILY"/>
    <property type="match status" value="1"/>
</dbReference>
<comment type="caution">
    <text evidence="2">The sequence shown here is derived from an EMBL/GenBank/DDBJ whole genome shotgun (WGS) entry which is preliminary data.</text>
</comment>
<protein>
    <submittedName>
        <fullName evidence="2">Alpha/beta hydrolase</fullName>
    </submittedName>
</protein>
<keyword evidence="2" id="KW-0378">Hydrolase</keyword>
<reference evidence="2 3" key="1">
    <citation type="submission" date="2023-10" db="EMBL/GenBank/DDBJ databases">
        <authorList>
            <person name="Venkata Ramana C."/>
            <person name="Sasikala C."/>
            <person name="Dhurka M."/>
        </authorList>
    </citation>
    <scope>NUCLEOTIDE SEQUENCE [LARGE SCALE GENOMIC DNA]</scope>
    <source>
        <strain evidence="2 3">KCTC 32151</strain>
    </source>
</reference>
<dbReference type="EMBL" id="JAWLIP010000003">
    <property type="protein sequence ID" value="MDV6226479.1"/>
    <property type="molecule type" value="Genomic_DNA"/>
</dbReference>
<dbReference type="Gene3D" id="3.40.50.1820">
    <property type="entry name" value="alpha/beta hydrolase"/>
    <property type="match status" value="1"/>
</dbReference>
<dbReference type="InterPro" id="IPR050228">
    <property type="entry name" value="Carboxylesterase_BioH"/>
</dbReference>
<evidence type="ECO:0000313" key="3">
    <source>
        <dbReference type="Proteomes" id="UP001185659"/>
    </source>
</evidence>
<evidence type="ECO:0000259" key="1">
    <source>
        <dbReference type="Pfam" id="PF00561"/>
    </source>
</evidence>
<dbReference type="Proteomes" id="UP001185659">
    <property type="component" value="Unassembled WGS sequence"/>
</dbReference>
<accession>A0ABU4AJR2</accession>
<keyword evidence="3" id="KW-1185">Reference proteome</keyword>
<dbReference type="InterPro" id="IPR000073">
    <property type="entry name" value="AB_hydrolase_1"/>
</dbReference>